<dbReference type="PROSITE" id="PS50005">
    <property type="entry name" value="TPR"/>
    <property type="match status" value="1"/>
</dbReference>
<feature type="signal peptide" evidence="7">
    <location>
        <begin position="1"/>
        <end position="21"/>
    </location>
</feature>
<accession>A0A3E0LBH6</accession>
<dbReference type="PANTHER" id="PTHR46630">
    <property type="entry name" value="TETRATRICOPEPTIDE REPEAT PROTEIN 29"/>
    <property type="match status" value="1"/>
</dbReference>
<evidence type="ECO:0000256" key="7">
    <source>
        <dbReference type="SAM" id="SignalP"/>
    </source>
</evidence>
<gene>
    <name evidence="8" type="ORF">DWQ54_04845</name>
</gene>
<dbReference type="SUPFAM" id="SSF48452">
    <property type="entry name" value="TPR-like"/>
    <property type="match status" value="2"/>
</dbReference>
<reference evidence="8 9" key="1">
    <citation type="submission" date="2017-10" db="EMBL/GenBank/DDBJ databases">
        <title>A large-scale comparative metagenomic study reveals the eutrophication-driven functional interactions in six Microcystis-epibionts communities.</title>
        <authorList>
            <person name="Li Q."/>
            <person name="Lin F."/>
        </authorList>
    </citation>
    <scope>NUCLEOTIDE SEQUENCE [LARGE SCALE GENOMIC DNA]</scope>
    <source>
        <strain evidence="8">TF09</strain>
    </source>
</reference>
<comment type="subcellular location">
    <subcellularLocation>
        <location evidence="1">Cytoplasm</location>
    </subcellularLocation>
</comment>
<dbReference type="GO" id="GO:0005737">
    <property type="term" value="C:cytoplasm"/>
    <property type="evidence" value="ECO:0007669"/>
    <property type="project" value="UniProtKB-SubCell"/>
</dbReference>
<keyword evidence="7" id="KW-0732">Signal</keyword>
<comment type="similarity">
    <text evidence="5">Belongs to the Rap family.</text>
</comment>
<proteinExistence type="inferred from homology"/>
<dbReference type="EMBL" id="QQWC01000001">
    <property type="protein sequence ID" value="REJ44804.1"/>
    <property type="molecule type" value="Genomic_DNA"/>
</dbReference>
<dbReference type="SMART" id="SM00028">
    <property type="entry name" value="TPR"/>
    <property type="match status" value="5"/>
</dbReference>
<dbReference type="Pfam" id="PF13424">
    <property type="entry name" value="TPR_12"/>
    <property type="match status" value="1"/>
</dbReference>
<dbReference type="InterPro" id="IPR019734">
    <property type="entry name" value="TPR_rpt"/>
</dbReference>
<dbReference type="InterPro" id="IPR051476">
    <property type="entry name" value="Bac_ResReg_Asp_Phosphatase"/>
</dbReference>
<keyword evidence="2" id="KW-0963">Cytoplasm</keyword>
<evidence type="ECO:0000256" key="6">
    <source>
        <dbReference type="PROSITE-ProRule" id="PRU00339"/>
    </source>
</evidence>
<evidence type="ECO:0000313" key="9">
    <source>
        <dbReference type="Proteomes" id="UP000256873"/>
    </source>
</evidence>
<evidence type="ECO:0000256" key="1">
    <source>
        <dbReference type="ARBA" id="ARBA00004496"/>
    </source>
</evidence>
<feature type="chain" id="PRO_5017771755" evidence="7">
    <location>
        <begin position="22"/>
        <end position="399"/>
    </location>
</feature>
<feature type="repeat" description="TPR" evidence="6">
    <location>
        <begin position="339"/>
        <end position="372"/>
    </location>
</feature>
<name>A0A3E0LBH6_9CHRO</name>
<dbReference type="Proteomes" id="UP000256873">
    <property type="component" value="Unassembled WGS sequence"/>
</dbReference>
<dbReference type="InterPro" id="IPR011990">
    <property type="entry name" value="TPR-like_helical_dom_sf"/>
</dbReference>
<keyword evidence="3" id="KW-0677">Repeat</keyword>
<evidence type="ECO:0000256" key="4">
    <source>
        <dbReference type="ARBA" id="ARBA00022803"/>
    </source>
</evidence>
<keyword evidence="4 6" id="KW-0802">TPR repeat</keyword>
<sequence length="399" mass="45436">MLRFSLSLWLCLIGTSLPLLAQTETPAPNPLETPLKSPLLPAIDRPLTPLEHRQLLLYIDQRDAEAQAKYDAGLNEEAFPIWYEVIKLNRYLGAKEEVKSLGKVGLAAWNRDRTEDVKLITARLKTVQQTAEINQTMDGELLALLGTSYQQVRAFNEAIIVYDKILANARKSGDNLAVEATLNQLGQIHLSRFDYQKAAPVYEELLTISKAQNNSLNQGIYLQRLAEIYRESLQPANAVKIKEEIAETEIRNQQIQLIPDLKIQIGLDYQALKDANKASQNFQEAYSLAFALQQYGTAGEALNKLAELYKSYQQVDYALQIYQELIKVHELGYNYYGLMNTYDQIGQIYLERKNYPQALLAFQKGAELAQAIRYREQYFQTQITQVNQAINNPDTKSSY</sequence>
<dbReference type="PANTHER" id="PTHR46630:SF1">
    <property type="entry name" value="TETRATRICOPEPTIDE REPEAT PROTEIN 29"/>
    <property type="match status" value="1"/>
</dbReference>
<comment type="caution">
    <text evidence="8">The sequence shown here is derived from an EMBL/GenBank/DDBJ whole genome shotgun (WGS) entry which is preliminary data.</text>
</comment>
<dbReference type="AlphaFoldDB" id="A0A3E0LBH6"/>
<organism evidence="8 9">
    <name type="scientific">Microcystis flos-aquae TF09</name>
    <dbReference type="NCBI Taxonomy" id="2060473"/>
    <lineage>
        <taxon>Bacteria</taxon>
        <taxon>Bacillati</taxon>
        <taxon>Cyanobacteriota</taxon>
        <taxon>Cyanophyceae</taxon>
        <taxon>Oscillatoriophycideae</taxon>
        <taxon>Chroococcales</taxon>
        <taxon>Microcystaceae</taxon>
        <taxon>Microcystis</taxon>
    </lineage>
</organism>
<dbReference type="Gene3D" id="1.25.40.10">
    <property type="entry name" value="Tetratricopeptide repeat domain"/>
    <property type="match status" value="2"/>
</dbReference>
<protein>
    <submittedName>
        <fullName evidence="8">Uncharacterized protein</fullName>
    </submittedName>
</protein>
<evidence type="ECO:0000313" key="8">
    <source>
        <dbReference type="EMBL" id="REJ44804.1"/>
    </source>
</evidence>
<evidence type="ECO:0000256" key="3">
    <source>
        <dbReference type="ARBA" id="ARBA00022737"/>
    </source>
</evidence>
<evidence type="ECO:0000256" key="2">
    <source>
        <dbReference type="ARBA" id="ARBA00022490"/>
    </source>
</evidence>
<evidence type="ECO:0000256" key="5">
    <source>
        <dbReference type="ARBA" id="ARBA00038253"/>
    </source>
</evidence>